<dbReference type="RefSeq" id="WP_311422751.1">
    <property type="nucleotide sequence ID" value="NZ_JAVREH010000009.1"/>
</dbReference>
<evidence type="ECO:0000313" key="7">
    <source>
        <dbReference type="Proteomes" id="UP001183176"/>
    </source>
</evidence>
<accession>A0ABU2J9D2</accession>
<sequence length="349" mass="34935">MRLSTPTARIAALTATALMVPVALAGCTSTKSGSATSSGGSGGTSVKIGLVTKTDSNPYFVSMRSAAQKEASKMGAQLVAAAGTADGDNASQVTAIENMMASGVKAILVTPNDSKAIVPTLLAAQQKGIFVAALDTQTEGNKGVDATWATDNTKAGVEQGAYVKAALAGKTPVLAMLDLQPGVSVGDQRHNGFLTGLGVPDGSKEIAGKQDTNGDQAKGQTAMENLLQKNGNINSVYTINEPAAIGAYTALKNAGKANSVVLGSIDGGCTGVQAVKDGKIAATVMRFPSKMATAGVDAAVAFAKNGAKPSVPASGYIDTGVQLITDKPLGGLAAKDTTWGLQNCWGGAS</sequence>
<reference evidence="7" key="1">
    <citation type="submission" date="2023-07" db="EMBL/GenBank/DDBJ databases">
        <title>30 novel species of actinomycetes from the DSMZ collection.</title>
        <authorList>
            <person name="Nouioui I."/>
        </authorList>
    </citation>
    <scope>NUCLEOTIDE SEQUENCE [LARGE SCALE GENOMIC DNA]</scope>
    <source>
        <strain evidence="7">DSM 44399</strain>
    </source>
</reference>
<protein>
    <submittedName>
        <fullName evidence="6">Substrate-binding domain-containing protein</fullName>
    </submittedName>
</protein>
<dbReference type="SUPFAM" id="SSF53822">
    <property type="entry name" value="Periplasmic binding protein-like I"/>
    <property type="match status" value="1"/>
</dbReference>
<comment type="similarity">
    <text evidence="2">Belongs to the bacterial solute-binding protein 2 family.</text>
</comment>
<evidence type="ECO:0000256" key="4">
    <source>
        <dbReference type="SAM" id="SignalP"/>
    </source>
</evidence>
<dbReference type="EMBL" id="JAVREH010000009">
    <property type="protein sequence ID" value="MDT0261596.1"/>
    <property type="molecule type" value="Genomic_DNA"/>
</dbReference>
<dbReference type="PANTHER" id="PTHR46847">
    <property type="entry name" value="D-ALLOSE-BINDING PERIPLASMIC PROTEIN-RELATED"/>
    <property type="match status" value="1"/>
</dbReference>
<dbReference type="InterPro" id="IPR028082">
    <property type="entry name" value="Peripla_BP_I"/>
</dbReference>
<feature type="domain" description="Periplasmic binding protein" evidence="5">
    <location>
        <begin position="48"/>
        <end position="304"/>
    </location>
</feature>
<comment type="subcellular location">
    <subcellularLocation>
        <location evidence="1">Cell envelope</location>
    </subcellularLocation>
</comment>
<comment type="caution">
    <text evidence="6">The sequence shown here is derived from an EMBL/GenBank/DDBJ whole genome shotgun (WGS) entry which is preliminary data.</text>
</comment>
<dbReference type="PROSITE" id="PS51257">
    <property type="entry name" value="PROKAR_LIPOPROTEIN"/>
    <property type="match status" value="1"/>
</dbReference>
<proteinExistence type="inferred from homology"/>
<dbReference type="Pfam" id="PF13407">
    <property type="entry name" value="Peripla_BP_4"/>
    <property type="match status" value="1"/>
</dbReference>
<dbReference type="PANTHER" id="PTHR46847:SF1">
    <property type="entry name" value="D-ALLOSE-BINDING PERIPLASMIC PROTEIN-RELATED"/>
    <property type="match status" value="1"/>
</dbReference>
<evidence type="ECO:0000256" key="2">
    <source>
        <dbReference type="ARBA" id="ARBA00007639"/>
    </source>
</evidence>
<feature type="chain" id="PRO_5045056434" evidence="4">
    <location>
        <begin position="26"/>
        <end position="349"/>
    </location>
</feature>
<evidence type="ECO:0000313" key="6">
    <source>
        <dbReference type="EMBL" id="MDT0261596.1"/>
    </source>
</evidence>
<keyword evidence="7" id="KW-1185">Reference proteome</keyword>
<dbReference type="InterPro" id="IPR025997">
    <property type="entry name" value="SBP_2_dom"/>
</dbReference>
<gene>
    <name evidence="6" type="ORF">RM423_09345</name>
</gene>
<feature type="signal peptide" evidence="4">
    <location>
        <begin position="1"/>
        <end position="25"/>
    </location>
</feature>
<dbReference type="Proteomes" id="UP001183176">
    <property type="component" value="Unassembled WGS sequence"/>
</dbReference>
<evidence type="ECO:0000259" key="5">
    <source>
        <dbReference type="Pfam" id="PF13407"/>
    </source>
</evidence>
<keyword evidence="3 4" id="KW-0732">Signal</keyword>
<organism evidence="6 7">
    <name type="scientific">Jatrophihabitans lederbergiae</name>
    <dbReference type="NCBI Taxonomy" id="3075547"/>
    <lineage>
        <taxon>Bacteria</taxon>
        <taxon>Bacillati</taxon>
        <taxon>Actinomycetota</taxon>
        <taxon>Actinomycetes</taxon>
        <taxon>Jatrophihabitantales</taxon>
        <taxon>Jatrophihabitantaceae</taxon>
        <taxon>Jatrophihabitans</taxon>
    </lineage>
</organism>
<evidence type="ECO:0000256" key="3">
    <source>
        <dbReference type="ARBA" id="ARBA00022729"/>
    </source>
</evidence>
<dbReference type="Gene3D" id="3.40.50.2300">
    <property type="match status" value="2"/>
</dbReference>
<name>A0ABU2J9D2_9ACTN</name>
<evidence type="ECO:0000256" key="1">
    <source>
        <dbReference type="ARBA" id="ARBA00004196"/>
    </source>
</evidence>